<dbReference type="EMBL" id="JAFLNF010000001">
    <property type="protein sequence ID" value="MBO0343705.1"/>
    <property type="molecule type" value="Genomic_DNA"/>
</dbReference>
<reference evidence="7" key="1">
    <citation type="submission" date="2021-03" db="EMBL/GenBank/DDBJ databases">
        <title>Roseibium sp. CAU 1637 isolated from Incheon.</title>
        <authorList>
            <person name="Kim W."/>
        </authorList>
    </citation>
    <scope>NUCLEOTIDE SEQUENCE</scope>
    <source>
        <strain evidence="7">CAU 1637</strain>
    </source>
</reference>
<dbReference type="PANTHER" id="PTHR11265:SF0">
    <property type="entry name" value="12S RRNA N4-METHYLCYTIDINE METHYLTRANSFERASE"/>
    <property type="match status" value="1"/>
</dbReference>
<evidence type="ECO:0000256" key="5">
    <source>
        <dbReference type="ARBA" id="ARBA00022691"/>
    </source>
</evidence>
<keyword evidence="5 6" id="KW-0949">S-adenosyl-L-methionine</keyword>
<evidence type="ECO:0000313" key="7">
    <source>
        <dbReference type="EMBL" id="MBO0343705.1"/>
    </source>
</evidence>
<keyword evidence="2 6" id="KW-0698">rRNA processing</keyword>
<dbReference type="PANTHER" id="PTHR11265">
    <property type="entry name" value="S-ADENOSYL-METHYLTRANSFERASE MRAW"/>
    <property type="match status" value="1"/>
</dbReference>
<comment type="function">
    <text evidence="6">Specifically methylates the N4 position of cytidine in position 1402 (C1402) of 16S rRNA.</text>
</comment>
<dbReference type="SUPFAM" id="SSF81799">
    <property type="entry name" value="Putative methyltransferase TM0872, insert domain"/>
    <property type="match status" value="1"/>
</dbReference>
<keyword evidence="3 6" id="KW-0489">Methyltransferase</keyword>
<evidence type="ECO:0000256" key="3">
    <source>
        <dbReference type="ARBA" id="ARBA00022603"/>
    </source>
</evidence>
<dbReference type="PIRSF" id="PIRSF004486">
    <property type="entry name" value="MraW"/>
    <property type="match status" value="1"/>
</dbReference>
<sequence>MSAGTSNGAGGDVNLSVDGGGSERHVPVLLDSVLAYLAPKPDEVIIDGTFGAGGYSRAFLERGAHVIGVDRDPDAIAGGQSLVEASNGRLTLVPGQFAELEAHARTLGHDGVDGVVLDLGVSSMQLDQAERGFSFMRDGPLDMRMEQAGPSAADVVNELPVRDLIRIIGLLGEEKRAPSVAHAIERARLERPFTRTAELSLLVEKVLGRNPKKAQIHPATRTFQALRIFVNGELHQAAQALQAAENILKPGGRLVIVSFHSLEDRLVKKFFADRSKTRGGGSRHLPEEDVPPATFELLSRKAIDPTVEEAEGNPRARSAKLRAGLRTDAPARDLDIHSIGVPRLAAFHGLGG</sequence>
<evidence type="ECO:0000256" key="2">
    <source>
        <dbReference type="ARBA" id="ARBA00022552"/>
    </source>
</evidence>
<accession>A0A939EJB7</accession>
<keyword evidence="8" id="KW-1185">Reference proteome</keyword>
<dbReference type="RefSeq" id="WP_206937306.1">
    <property type="nucleotide sequence ID" value="NZ_JAFLNF010000001.1"/>
</dbReference>
<keyword evidence="4 6" id="KW-0808">Transferase</keyword>
<dbReference type="NCBIfam" id="TIGR00006">
    <property type="entry name" value="16S rRNA (cytosine(1402)-N(4))-methyltransferase RsmH"/>
    <property type="match status" value="1"/>
</dbReference>
<dbReference type="GO" id="GO:0070475">
    <property type="term" value="P:rRNA base methylation"/>
    <property type="evidence" value="ECO:0007669"/>
    <property type="project" value="UniProtKB-UniRule"/>
</dbReference>
<dbReference type="Proteomes" id="UP000664779">
    <property type="component" value="Unassembled WGS sequence"/>
</dbReference>
<comment type="catalytic activity">
    <reaction evidence="6">
        <text>cytidine(1402) in 16S rRNA + S-adenosyl-L-methionine = N(4)-methylcytidine(1402) in 16S rRNA + S-adenosyl-L-homocysteine + H(+)</text>
        <dbReference type="Rhea" id="RHEA:42928"/>
        <dbReference type="Rhea" id="RHEA-COMP:10286"/>
        <dbReference type="Rhea" id="RHEA-COMP:10287"/>
        <dbReference type="ChEBI" id="CHEBI:15378"/>
        <dbReference type="ChEBI" id="CHEBI:57856"/>
        <dbReference type="ChEBI" id="CHEBI:59789"/>
        <dbReference type="ChEBI" id="CHEBI:74506"/>
        <dbReference type="ChEBI" id="CHEBI:82748"/>
        <dbReference type="EC" id="2.1.1.199"/>
    </reaction>
</comment>
<dbReference type="GO" id="GO:0071424">
    <property type="term" value="F:rRNA (cytosine-N4-)-methyltransferase activity"/>
    <property type="evidence" value="ECO:0007669"/>
    <property type="project" value="UniProtKB-UniRule"/>
</dbReference>
<dbReference type="Pfam" id="PF01795">
    <property type="entry name" value="Methyltransf_5"/>
    <property type="match status" value="1"/>
</dbReference>
<feature type="binding site" evidence="6">
    <location>
        <begin position="53"/>
        <end position="55"/>
    </location>
    <ligand>
        <name>S-adenosyl-L-methionine</name>
        <dbReference type="ChEBI" id="CHEBI:59789"/>
    </ligand>
</feature>
<dbReference type="InterPro" id="IPR002903">
    <property type="entry name" value="RsmH"/>
</dbReference>
<feature type="binding site" evidence="6">
    <location>
        <position position="70"/>
    </location>
    <ligand>
        <name>S-adenosyl-L-methionine</name>
        <dbReference type="ChEBI" id="CHEBI:59789"/>
    </ligand>
</feature>
<evidence type="ECO:0000256" key="6">
    <source>
        <dbReference type="HAMAP-Rule" id="MF_01007"/>
    </source>
</evidence>
<organism evidence="7 8">
    <name type="scientific">Roseibium limicola</name>
    <dbReference type="NCBI Taxonomy" id="2816037"/>
    <lineage>
        <taxon>Bacteria</taxon>
        <taxon>Pseudomonadati</taxon>
        <taxon>Pseudomonadota</taxon>
        <taxon>Alphaproteobacteria</taxon>
        <taxon>Hyphomicrobiales</taxon>
        <taxon>Stappiaceae</taxon>
        <taxon>Roseibium</taxon>
    </lineage>
</organism>
<dbReference type="InterPro" id="IPR029063">
    <property type="entry name" value="SAM-dependent_MTases_sf"/>
</dbReference>
<comment type="subcellular location">
    <subcellularLocation>
        <location evidence="6">Cytoplasm</location>
    </subcellularLocation>
</comment>
<evidence type="ECO:0000313" key="8">
    <source>
        <dbReference type="Proteomes" id="UP000664779"/>
    </source>
</evidence>
<evidence type="ECO:0000256" key="4">
    <source>
        <dbReference type="ARBA" id="ARBA00022679"/>
    </source>
</evidence>
<dbReference type="Gene3D" id="1.10.150.170">
    <property type="entry name" value="Putative methyltransferase TM0872, insert domain"/>
    <property type="match status" value="1"/>
</dbReference>
<feature type="binding site" evidence="6">
    <location>
        <position position="125"/>
    </location>
    <ligand>
        <name>S-adenosyl-L-methionine</name>
        <dbReference type="ChEBI" id="CHEBI:59789"/>
    </ligand>
</feature>
<gene>
    <name evidence="6 7" type="primary">rsmH</name>
    <name evidence="7" type="ORF">J0X15_00600</name>
</gene>
<feature type="binding site" evidence="6">
    <location>
        <position position="97"/>
    </location>
    <ligand>
        <name>S-adenosyl-L-methionine</name>
        <dbReference type="ChEBI" id="CHEBI:59789"/>
    </ligand>
</feature>
<dbReference type="AlphaFoldDB" id="A0A939EJB7"/>
<dbReference type="HAMAP" id="MF_01007">
    <property type="entry name" value="16SrRNA_methyltr_H"/>
    <property type="match status" value="1"/>
</dbReference>
<dbReference type="EC" id="2.1.1.199" evidence="6"/>
<dbReference type="GO" id="GO:0005737">
    <property type="term" value="C:cytoplasm"/>
    <property type="evidence" value="ECO:0007669"/>
    <property type="project" value="UniProtKB-SubCell"/>
</dbReference>
<feature type="binding site" evidence="6">
    <location>
        <position position="118"/>
    </location>
    <ligand>
        <name>S-adenosyl-L-methionine</name>
        <dbReference type="ChEBI" id="CHEBI:59789"/>
    </ligand>
</feature>
<name>A0A939EJB7_9HYPH</name>
<evidence type="ECO:0000256" key="1">
    <source>
        <dbReference type="ARBA" id="ARBA00010396"/>
    </source>
</evidence>
<protein>
    <recommendedName>
        <fullName evidence="6">Ribosomal RNA small subunit methyltransferase H</fullName>
        <ecNumber evidence="6">2.1.1.199</ecNumber>
    </recommendedName>
    <alternativeName>
        <fullName evidence="6">16S rRNA m(4)C1402 methyltransferase</fullName>
    </alternativeName>
    <alternativeName>
        <fullName evidence="6">rRNA (cytosine-N(4)-)-methyltransferase RsmH</fullName>
    </alternativeName>
</protein>
<dbReference type="InterPro" id="IPR023397">
    <property type="entry name" value="SAM-dep_MeTrfase_MraW_recog"/>
</dbReference>
<dbReference type="SUPFAM" id="SSF53335">
    <property type="entry name" value="S-adenosyl-L-methionine-dependent methyltransferases"/>
    <property type="match status" value="1"/>
</dbReference>
<keyword evidence="6" id="KW-0963">Cytoplasm</keyword>
<comment type="caution">
    <text evidence="7">The sequence shown here is derived from an EMBL/GenBank/DDBJ whole genome shotgun (WGS) entry which is preliminary data.</text>
</comment>
<dbReference type="Gene3D" id="3.40.50.150">
    <property type="entry name" value="Vaccinia Virus protein VP39"/>
    <property type="match status" value="1"/>
</dbReference>
<comment type="similarity">
    <text evidence="1 6">Belongs to the methyltransferase superfamily. RsmH family.</text>
</comment>
<proteinExistence type="inferred from homology"/>